<keyword evidence="2" id="KW-1185">Reference proteome</keyword>
<accession>A0ABV8ZCY2</accession>
<evidence type="ECO:0000313" key="1">
    <source>
        <dbReference type="EMBL" id="MFC4477261.1"/>
    </source>
</evidence>
<name>A0ABV8ZCY2_9FLAO</name>
<evidence type="ECO:0000313" key="2">
    <source>
        <dbReference type="Proteomes" id="UP001596003"/>
    </source>
</evidence>
<gene>
    <name evidence="1" type="ORF">ACFO3N_09330</name>
</gene>
<reference evidence="2" key="1">
    <citation type="journal article" date="2019" name="Int. J. Syst. Evol. Microbiol.">
        <title>The Global Catalogue of Microorganisms (GCM) 10K type strain sequencing project: providing services to taxonomists for standard genome sequencing and annotation.</title>
        <authorList>
            <consortium name="The Broad Institute Genomics Platform"/>
            <consortium name="The Broad Institute Genome Sequencing Center for Infectious Disease"/>
            <person name="Wu L."/>
            <person name="Ma J."/>
        </authorList>
    </citation>
    <scope>NUCLEOTIDE SEQUENCE [LARGE SCALE GENOMIC DNA]</scope>
    <source>
        <strain evidence="2">NBRC 103627</strain>
    </source>
</reference>
<proteinExistence type="predicted"/>
<organism evidence="1 2">
    <name type="scientific">Flavobacterium chungangensis</name>
    <dbReference type="NCBI Taxonomy" id="2708132"/>
    <lineage>
        <taxon>Bacteria</taxon>
        <taxon>Pseudomonadati</taxon>
        <taxon>Bacteroidota</taxon>
        <taxon>Flavobacteriia</taxon>
        <taxon>Flavobacteriales</taxon>
        <taxon>Flavobacteriaceae</taxon>
        <taxon>Flavobacterium</taxon>
    </lineage>
</organism>
<dbReference type="Proteomes" id="UP001596003">
    <property type="component" value="Unassembled WGS sequence"/>
</dbReference>
<sequence>MELDKEIPFITEEGHQYLVSFVKFSANGIDYGIPIIDVSITLMNNKIEYNSIKTLNIFVDIIHNYLDQHNVVLYYYCDTAAINMRINRKEKLLPQEYRSKLFSSMFNKKRLTIIY</sequence>
<protein>
    <submittedName>
        <fullName evidence="1">Uncharacterized protein</fullName>
    </submittedName>
</protein>
<dbReference type="RefSeq" id="WP_379797126.1">
    <property type="nucleotide sequence ID" value="NZ_JBHSFY010000005.1"/>
</dbReference>
<dbReference type="EMBL" id="JBHSFY010000005">
    <property type="protein sequence ID" value="MFC4477261.1"/>
    <property type="molecule type" value="Genomic_DNA"/>
</dbReference>
<comment type="caution">
    <text evidence="1">The sequence shown here is derived from an EMBL/GenBank/DDBJ whole genome shotgun (WGS) entry which is preliminary data.</text>
</comment>